<dbReference type="Gramene" id="AET7Gv20224500.32">
    <property type="protein sequence ID" value="AET7Gv20224500.32"/>
    <property type="gene ID" value="AET7Gv20224500"/>
</dbReference>
<dbReference type="Proteomes" id="UP000015105">
    <property type="component" value="Chromosome 7D"/>
</dbReference>
<protein>
    <submittedName>
        <fullName evidence="1">Uncharacterized protein</fullName>
    </submittedName>
</protein>
<reference evidence="2" key="2">
    <citation type="journal article" date="2017" name="Nat. Plants">
        <title>The Aegilops tauschii genome reveals multiple impacts of transposons.</title>
        <authorList>
            <person name="Zhao G."/>
            <person name="Zou C."/>
            <person name="Li K."/>
            <person name="Wang K."/>
            <person name="Li T."/>
            <person name="Gao L."/>
            <person name="Zhang X."/>
            <person name="Wang H."/>
            <person name="Yang Z."/>
            <person name="Liu X."/>
            <person name="Jiang W."/>
            <person name="Mao L."/>
            <person name="Kong X."/>
            <person name="Jiao Y."/>
            <person name="Jia J."/>
        </authorList>
    </citation>
    <scope>NUCLEOTIDE SEQUENCE [LARGE SCALE GENOMIC DNA]</scope>
    <source>
        <strain evidence="2">cv. AL8/78</strain>
    </source>
</reference>
<dbReference type="AlphaFoldDB" id="A0A453QLR8"/>
<proteinExistence type="predicted"/>
<reference evidence="1" key="5">
    <citation type="journal article" date="2021" name="G3 (Bethesda)">
        <title>Aegilops tauschii genome assembly Aet v5.0 features greater sequence contiguity and improved annotation.</title>
        <authorList>
            <person name="Wang L."/>
            <person name="Zhu T."/>
            <person name="Rodriguez J.C."/>
            <person name="Deal K.R."/>
            <person name="Dubcovsky J."/>
            <person name="McGuire P.E."/>
            <person name="Lux T."/>
            <person name="Spannagl M."/>
            <person name="Mayer K.F.X."/>
            <person name="Baldrich P."/>
            <person name="Meyers B.C."/>
            <person name="Huo N."/>
            <person name="Gu Y.Q."/>
            <person name="Zhou H."/>
            <person name="Devos K.M."/>
            <person name="Bennetzen J.L."/>
            <person name="Unver T."/>
            <person name="Budak H."/>
            <person name="Gulick P.J."/>
            <person name="Galiba G."/>
            <person name="Kalapos B."/>
            <person name="Nelson D.R."/>
            <person name="Li P."/>
            <person name="You F.M."/>
            <person name="Luo M.C."/>
            <person name="Dvorak J."/>
        </authorList>
    </citation>
    <scope>NUCLEOTIDE SEQUENCE [LARGE SCALE GENOMIC DNA]</scope>
    <source>
        <strain evidence="1">cv. AL8/78</strain>
    </source>
</reference>
<dbReference type="EnsemblPlants" id="AET7Gv20224500.32">
    <property type="protein sequence ID" value="AET7Gv20224500.32"/>
    <property type="gene ID" value="AET7Gv20224500"/>
</dbReference>
<reference evidence="1" key="4">
    <citation type="submission" date="2019-03" db="UniProtKB">
        <authorList>
            <consortium name="EnsemblPlants"/>
        </authorList>
    </citation>
    <scope>IDENTIFICATION</scope>
</reference>
<dbReference type="Gramene" id="AET7Gv20224500.34">
    <property type="protein sequence ID" value="AET7Gv20224500.34"/>
    <property type="gene ID" value="AET7Gv20224500"/>
</dbReference>
<accession>A0A453QLR8</accession>
<evidence type="ECO:0000313" key="2">
    <source>
        <dbReference type="Proteomes" id="UP000015105"/>
    </source>
</evidence>
<dbReference type="EnsemblPlants" id="AET7Gv20224500.34">
    <property type="protein sequence ID" value="AET7Gv20224500.34"/>
    <property type="gene ID" value="AET7Gv20224500"/>
</dbReference>
<dbReference type="Gramene" id="AET7Gv20224500.33">
    <property type="protein sequence ID" value="AET7Gv20224500.33"/>
    <property type="gene ID" value="AET7Gv20224500"/>
</dbReference>
<reference evidence="2" key="1">
    <citation type="journal article" date="2014" name="Science">
        <title>Ancient hybridizations among the ancestral genomes of bread wheat.</title>
        <authorList>
            <consortium name="International Wheat Genome Sequencing Consortium,"/>
            <person name="Marcussen T."/>
            <person name="Sandve S.R."/>
            <person name="Heier L."/>
            <person name="Spannagl M."/>
            <person name="Pfeifer M."/>
            <person name="Jakobsen K.S."/>
            <person name="Wulff B.B."/>
            <person name="Steuernagel B."/>
            <person name="Mayer K.F."/>
            <person name="Olsen O.A."/>
        </authorList>
    </citation>
    <scope>NUCLEOTIDE SEQUENCE [LARGE SCALE GENOMIC DNA]</scope>
    <source>
        <strain evidence="2">cv. AL8/78</strain>
    </source>
</reference>
<name>A0A453QLR8_AEGTS</name>
<keyword evidence="2" id="KW-1185">Reference proteome</keyword>
<evidence type="ECO:0000313" key="1">
    <source>
        <dbReference type="EnsemblPlants" id="AET7Gv20224500.32"/>
    </source>
</evidence>
<reference evidence="1" key="3">
    <citation type="journal article" date="2017" name="Nature">
        <title>Genome sequence of the progenitor of the wheat D genome Aegilops tauschii.</title>
        <authorList>
            <person name="Luo M.C."/>
            <person name="Gu Y.Q."/>
            <person name="Puiu D."/>
            <person name="Wang H."/>
            <person name="Twardziok S.O."/>
            <person name="Deal K.R."/>
            <person name="Huo N."/>
            <person name="Zhu T."/>
            <person name="Wang L."/>
            <person name="Wang Y."/>
            <person name="McGuire P.E."/>
            <person name="Liu S."/>
            <person name="Long H."/>
            <person name="Ramasamy R.K."/>
            <person name="Rodriguez J.C."/>
            <person name="Van S.L."/>
            <person name="Yuan L."/>
            <person name="Wang Z."/>
            <person name="Xia Z."/>
            <person name="Xiao L."/>
            <person name="Anderson O.D."/>
            <person name="Ouyang S."/>
            <person name="Liang Y."/>
            <person name="Zimin A.V."/>
            <person name="Pertea G."/>
            <person name="Qi P."/>
            <person name="Bennetzen J.L."/>
            <person name="Dai X."/>
            <person name="Dawson M.W."/>
            <person name="Muller H.G."/>
            <person name="Kugler K."/>
            <person name="Rivarola-Duarte L."/>
            <person name="Spannagl M."/>
            <person name="Mayer K.F.X."/>
            <person name="Lu F.H."/>
            <person name="Bevan M.W."/>
            <person name="Leroy P."/>
            <person name="Li P."/>
            <person name="You F.M."/>
            <person name="Sun Q."/>
            <person name="Liu Z."/>
            <person name="Lyons E."/>
            <person name="Wicker T."/>
            <person name="Salzberg S.L."/>
            <person name="Devos K.M."/>
            <person name="Dvorak J."/>
        </authorList>
    </citation>
    <scope>NUCLEOTIDE SEQUENCE [LARGE SCALE GENOMIC DNA]</scope>
    <source>
        <strain evidence="1">cv. AL8/78</strain>
    </source>
</reference>
<dbReference type="EnsemblPlants" id="AET7Gv20224500.33">
    <property type="protein sequence ID" value="AET7Gv20224500.33"/>
    <property type="gene ID" value="AET7Gv20224500"/>
</dbReference>
<sequence>MANITIKPIYRNLTQTFDCRKQRINSTNRFFFCSRKCLCVCRCIKRKENNSHSGLQALRRTMELLNQGYTPGRRSWSFAARAKPSKSPPCYARSSHTEGYIIVMSTRPSSE</sequence>
<organism evidence="1 2">
    <name type="scientific">Aegilops tauschii subsp. strangulata</name>
    <name type="common">Goatgrass</name>
    <dbReference type="NCBI Taxonomy" id="200361"/>
    <lineage>
        <taxon>Eukaryota</taxon>
        <taxon>Viridiplantae</taxon>
        <taxon>Streptophyta</taxon>
        <taxon>Embryophyta</taxon>
        <taxon>Tracheophyta</taxon>
        <taxon>Spermatophyta</taxon>
        <taxon>Magnoliopsida</taxon>
        <taxon>Liliopsida</taxon>
        <taxon>Poales</taxon>
        <taxon>Poaceae</taxon>
        <taxon>BOP clade</taxon>
        <taxon>Pooideae</taxon>
        <taxon>Triticodae</taxon>
        <taxon>Triticeae</taxon>
        <taxon>Triticinae</taxon>
        <taxon>Aegilops</taxon>
    </lineage>
</organism>